<dbReference type="EMBL" id="WSZK01000015">
    <property type="protein sequence ID" value="MWG34650.1"/>
    <property type="molecule type" value="Genomic_DNA"/>
</dbReference>
<sequence length="107" mass="10888">MVQSVSGFTLDPTVLLVASLATAAVYFLLGLVVAATTDGRTRAVAQRLTRTAALPAIVGFGTFAFVATLPPETGDLFFLLGTVAVVLSVLAAPVLAVTLALDPDAVE</sequence>
<comment type="caution">
    <text evidence="2">The sequence shown here is derived from an EMBL/GenBank/DDBJ whole genome shotgun (WGS) entry which is preliminary data.</text>
</comment>
<organism evidence="2 3">
    <name type="scientific">Halomarina oriensis</name>
    <dbReference type="NCBI Taxonomy" id="671145"/>
    <lineage>
        <taxon>Archaea</taxon>
        <taxon>Methanobacteriati</taxon>
        <taxon>Methanobacteriota</taxon>
        <taxon>Stenosarchaea group</taxon>
        <taxon>Halobacteria</taxon>
        <taxon>Halobacteriales</taxon>
        <taxon>Natronomonadaceae</taxon>
        <taxon>Halomarina</taxon>
    </lineage>
</organism>
<feature type="transmembrane region" description="Helical" evidence="1">
    <location>
        <begin position="48"/>
        <end position="70"/>
    </location>
</feature>
<keyword evidence="1" id="KW-0472">Membrane</keyword>
<evidence type="ECO:0000313" key="2">
    <source>
        <dbReference type="EMBL" id="MWG34650.1"/>
    </source>
</evidence>
<reference evidence="2 3" key="1">
    <citation type="submission" date="2019-12" db="EMBL/GenBank/DDBJ databases">
        <title>Halocatena pleomorpha gen. nov. sp. nov., an extremely halophilic archaeon of family Halobacteriaceae isolated from saltpan soil.</title>
        <authorList>
            <person name="Pal Y."/>
            <person name="Verma A."/>
            <person name="Krishnamurthi S."/>
            <person name="Kumar P."/>
        </authorList>
    </citation>
    <scope>NUCLEOTIDE SEQUENCE [LARGE SCALE GENOMIC DNA]</scope>
    <source>
        <strain evidence="2 3">JCM 16495</strain>
    </source>
</reference>
<keyword evidence="1" id="KW-0812">Transmembrane</keyword>
<dbReference type="AlphaFoldDB" id="A0A6B0GJ83"/>
<proteinExistence type="predicted"/>
<gene>
    <name evidence="2" type="ORF">GQS65_09135</name>
</gene>
<protein>
    <submittedName>
        <fullName evidence="2">Uncharacterized protein</fullName>
    </submittedName>
</protein>
<keyword evidence="1" id="KW-1133">Transmembrane helix</keyword>
<evidence type="ECO:0000256" key="1">
    <source>
        <dbReference type="SAM" id="Phobius"/>
    </source>
</evidence>
<accession>A0A6B0GJ83</accession>
<dbReference type="RefSeq" id="WP_158204307.1">
    <property type="nucleotide sequence ID" value="NZ_WSZK01000015.1"/>
</dbReference>
<keyword evidence="3" id="KW-1185">Reference proteome</keyword>
<feature type="transmembrane region" description="Helical" evidence="1">
    <location>
        <begin position="76"/>
        <end position="101"/>
    </location>
</feature>
<name>A0A6B0GJ83_9EURY</name>
<dbReference type="Proteomes" id="UP000451471">
    <property type="component" value="Unassembled WGS sequence"/>
</dbReference>
<feature type="transmembrane region" description="Helical" evidence="1">
    <location>
        <begin position="14"/>
        <end position="36"/>
    </location>
</feature>
<evidence type="ECO:0000313" key="3">
    <source>
        <dbReference type="Proteomes" id="UP000451471"/>
    </source>
</evidence>